<name>A0A109JYZ0_9HYPH</name>
<protein>
    <submittedName>
        <fullName evidence="1">Uncharacterized protein</fullName>
    </submittedName>
</protein>
<comment type="caution">
    <text evidence="1">The sequence shown here is derived from an EMBL/GenBank/DDBJ whole genome shotgun (WGS) entry which is preliminary data.</text>
</comment>
<dbReference type="Proteomes" id="UP000068164">
    <property type="component" value="Unassembled WGS sequence"/>
</dbReference>
<sequence length="62" mass="7388">MMVDRWRFEPHVIGARRGISADPEYRFIREIALLRRPFVQKVESVIEPCYFLHKILSLSEKG</sequence>
<evidence type="ECO:0000313" key="1">
    <source>
        <dbReference type="EMBL" id="KWV57729.1"/>
    </source>
</evidence>
<organism evidence="1 2">
    <name type="scientific">Rhizobium altiplani</name>
    <dbReference type="NCBI Taxonomy" id="1864509"/>
    <lineage>
        <taxon>Bacteria</taxon>
        <taxon>Pseudomonadati</taxon>
        <taxon>Pseudomonadota</taxon>
        <taxon>Alphaproteobacteria</taxon>
        <taxon>Hyphomicrobiales</taxon>
        <taxon>Rhizobiaceae</taxon>
        <taxon>Rhizobium/Agrobacterium group</taxon>
        <taxon>Rhizobium</taxon>
    </lineage>
</organism>
<accession>A0A109JYZ0</accession>
<dbReference type="EMBL" id="LNCD01000026">
    <property type="protein sequence ID" value="KWV57729.1"/>
    <property type="molecule type" value="Genomic_DNA"/>
</dbReference>
<evidence type="ECO:0000313" key="2">
    <source>
        <dbReference type="Proteomes" id="UP000068164"/>
    </source>
</evidence>
<dbReference type="AlphaFoldDB" id="A0A109JYZ0"/>
<reference evidence="1 2" key="1">
    <citation type="submission" date="2015-11" db="EMBL/GenBank/DDBJ databases">
        <title>Draft Genome Sequence of the Strain BR 10423 (Rhizobium sp.) isolated from nodules of Mimosa pudica.</title>
        <authorList>
            <person name="Barauna A.C."/>
            <person name="Zilli J.E."/>
            <person name="Simoes-Araujo J.L."/>
            <person name="Reis V.M."/>
            <person name="James E.K."/>
            <person name="Reis F.B.Jr."/>
            <person name="Rouws L.F."/>
            <person name="Passos S.R."/>
            <person name="Gois S.R."/>
        </authorList>
    </citation>
    <scope>NUCLEOTIDE SEQUENCE [LARGE SCALE GENOMIC DNA]</scope>
    <source>
        <strain evidence="1 2">BR10423</strain>
    </source>
</reference>
<keyword evidence="2" id="KW-1185">Reference proteome</keyword>
<proteinExistence type="predicted"/>
<gene>
    <name evidence="1" type="ORF">AS026_30995</name>
</gene>